<sequence>MNNDWKTSIGLICEQGNVLFDQNDFHGALVQYIKAIQAVPQPAEAWEETTWILSAIGDSYYQMQNYERAREAFTDAITCPGGLGNPFIHLRLREAQLELGNESRAKDELARAYMGGGPEIFDSEPVKYIEFLRRYMNIP</sequence>
<dbReference type="InterPro" id="IPR019734">
    <property type="entry name" value="TPR_rpt"/>
</dbReference>
<dbReference type="Gene3D" id="1.25.40.10">
    <property type="entry name" value="Tetratricopeptide repeat domain"/>
    <property type="match status" value="1"/>
</dbReference>
<dbReference type="OrthoDB" id="1551390at2"/>
<protein>
    <submittedName>
        <fullName evidence="1">Uncharacterized protein</fullName>
    </submittedName>
</protein>
<dbReference type="KEGG" id="ccot:CCAX7_55510"/>
<keyword evidence="2" id="KW-1185">Reference proteome</keyword>
<organism evidence="1 2">
    <name type="scientific">Capsulimonas corticalis</name>
    <dbReference type="NCBI Taxonomy" id="2219043"/>
    <lineage>
        <taxon>Bacteria</taxon>
        <taxon>Bacillati</taxon>
        <taxon>Armatimonadota</taxon>
        <taxon>Armatimonadia</taxon>
        <taxon>Capsulimonadales</taxon>
        <taxon>Capsulimonadaceae</taxon>
        <taxon>Capsulimonas</taxon>
    </lineage>
</organism>
<dbReference type="InterPro" id="IPR011990">
    <property type="entry name" value="TPR-like_helical_dom_sf"/>
</dbReference>
<evidence type="ECO:0000313" key="2">
    <source>
        <dbReference type="Proteomes" id="UP000287394"/>
    </source>
</evidence>
<gene>
    <name evidence="1" type="ORF">CCAX7_55510</name>
</gene>
<dbReference type="SUPFAM" id="SSF48452">
    <property type="entry name" value="TPR-like"/>
    <property type="match status" value="1"/>
</dbReference>
<accession>A0A402D0T8</accession>
<dbReference type="EMBL" id="AP025739">
    <property type="protein sequence ID" value="BDI33500.1"/>
    <property type="molecule type" value="Genomic_DNA"/>
</dbReference>
<reference evidence="1 2" key="1">
    <citation type="journal article" date="2019" name="Int. J. Syst. Evol. Microbiol.">
        <title>Capsulimonas corticalis gen. nov., sp. nov., an aerobic capsulated bacterium, of a novel bacterial order, Capsulimonadales ord. nov., of the class Armatimonadia of the phylum Armatimonadetes.</title>
        <authorList>
            <person name="Li J."/>
            <person name="Kudo C."/>
            <person name="Tonouchi A."/>
        </authorList>
    </citation>
    <scope>NUCLEOTIDE SEQUENCE [LARGE SCALE GENOMIC DNA]</scope>
    <source>
        <strain evidence="1 2">AX-7</strain>
    </source>
</reference>
<dbReference type="Proteomes" id="UP000287394">
    <property type="component" value="Chromosome"/>
</dbReference>
<proteinExistence type="predicted"/>
<dbReference type="SMART" id="SM00028">
    <property type="entry name" value="TPR"/>
    <property type="match status" value="2"/>
</dbReference>
<evidence type="ECO:0000313" key="1">
    <source>
        <dbReference type="EMBL" id="BDI33500.1"/>
    </source>
</evidence>
<dbReference type="AlphaFoldDB" id="A0A402D0T8"/>
<name>A0A402D0T8_9BACT</name>